<sequence>MLVSSYQINAMPREYWPQSVAGTARIMAEAQGTSFWQGGPVQTNAYPPQKSQSRRKSTSPTEGAANRIPLEIALKISEHLNVRDLARGAVAWRPLALASHANPEFIRTECARFSLLSHAPFTCTPEVLRQVRERMAQYNFAWSTLQYSYAQSFTLPSSDVMPRSGGHETPWAGSHEWRSGNHFMGESNGYVYDARSWEVPGPRMLGRVCVTQIPSLRVGEMGLKSFQFDVNLTSGYMKAVTVDPVGKRVGILEYNNGYTDNPCTRIPVLHVRSLKEGQFEGSVEIRTPLSAAAEVYHMEFHGKMVCIVANHSTINGTFSEMVIQDWTVYNGRVFVSCRSIFILPRVSPYLTIVSTVFSRCLLYWFSVHHARPLHHDRKGGLRVYLHDRPYRREGTNAAAPTSHGYKQPRRLESHEYLPDTQRHQVHSQ</sequence>
<accession>A0AAD7J400</accession>
<name>A0AAD7J400_9AGAR</name>
<feature type="region of interest" description="Disordered" evidence="1">
    <location>
        <begin position="35"/>
        <end position="64"/>
    </location>
</feature>
<evidence type="ECO:0000313" key="2">
    <source>
        <dbReference type="EMBL" id="KAJ7755346.1"/>
    </source>
</evidence>
<dbReference type="EMBL" id="JARJLG010000064">
    <property type="protein sequence ID" value="KAJ7755346.1"/>
    <property type="molecule type" value="Genomic_DNA"/>
</dbReference>
<organism evidence="2 3">
    <name type="scientific">Mycena maculata</name>
    <dbReference type="NCBI Taxonomy" id="230809"/>
    <lineage>
        <taxon>Eukaryota</taxon>
        <taxon>Fungi</taxon>
        <taxon>Dikarya</taxon>
        <taxon>Basidiomycota</taxon>
        <taxon>Agaricomycotina</taxon>
        <taxon>Agaricomycetes</taxon>
        <taxon>Agaricomycetidae</taxon>
        <taxon>Agaricales</taxon>
        <taxon>Marasmiineae</taxon>
        <taxon>Mycenaceae</taxon>
        <taxon>Mycena</taxon>
    </lineage>
</organism>
<protein>
    <recommendedName>
        <fullName evidence="4">F-box domain-containing protein</fullName>
    </recommendedName>
</protein>
<proteinExistence type="predicted"/>
<keyword evidence="3" id="KW-1185">Reference proteome</keyword>
<evidence type="ECO:0000313" key="3">
    <source>
        <dbReference type="Proteomes" id="UP001215280"/>
    </source>
</evidence>
<comment type="caution">
    <text evidence="2">The sequence shown here is derived from an EMBL/GenBank/DDBJ whole genome shotgun (WGS) entry which is preliminary data.</text>
</comment>
<evidence type="ECO:0008006" key="4">
    <source>
        <dbReference type="Google" id="ProtNLM"/>
    </source>
</evidence>
<reference evidence="2" key="1">
    <citation type="submission" date="2023-03" db="EMBL/GenBank/DDBJ databases">
        <title>Massive genome expansion in bonnet fungi (Mycena s.s.) driven by repeated elements and novel gene families across ecological guilds.</title>
        <authorList>
            <consortium name="Lawrence Berkeley National Laboratory"/>
            <person name="Harder C.B."/>
            <person name="Miyauchi S."/>
            <person name="Viragh M."/>
            <person name="Kuo A."/>
            <person name="Thoen E."/>
            <person name="Andreopoulos B."/>
            <person name="Lu D."/>
            <person name="Skrede I."/>
            <person name="Drula E."/>
            <person name="Henrissat B."/>
            <person name="Morin E."/>
            <person name="Kohler A."/>
            <person name="Barry K."/>
            <person name="LaButti K."/>
            <person name="Morin E."/>
            <person name="Salamov A."/>
            <person name="Lipzen A."/>
            <person name="Mereny Z."/>
            <person name="Hegedus B."/>
            <person name="Baldrian P."/>
            <person name="Stursova M."/>
            <person name="Weitz H."/>
            <person name="Taylor A."/>
            <person name="Grigoriev I.V."/>
            <person name="Nagy L.G."/>
            <person name="Martin F."/>
            <person name="Kauserud H."/>
        </authorList>
    </citation>
    <scope>NUCLEOTIDE SEQUENCE</scope>
    <source>
        <strain evidence="2">CBHHK188m</strain>
    </source>
</reference>
<feature type="compositionally biased region" description="Polar residues" evidence="1">
    <location>
        <begin position="35"/>
        <end position="51"/>
    </location>
</feature>
<gene>
    <name evidence="2" type="ORF">DFH07DRAFT_821975</name>
</gene>
<dbReference type="Proteomes" id="UP001215280">
    <property type="component" value="Unassembled WGS sequence"/>
</dbReference>
<evidence type="ECO:0000256" key="1">
    <source>
        <dbReference type="SAM" id="MobiDB-lite"/>
    </source>
</evidence>
<dbReference type="AlphaFoldDB" id="A0AAD7J400"/>